<evidence type="ECO:0000256" key="5">
    <source>
        <dbReference type="ARBA" id="ARBA00023136"/>
    </source>
</evidence>
<name>A0A3M9NNX3_9BACT</name>
<feature type="transmembrane region" description="Helical" evidence="6">
    <location>
        <begin position="254"/>
        <end position="275"/>
    </location>
</feature>
<dbReference type="AlphaFoldDB" id="A0A3M9NNX3"/>
<keyword evidence="5 6" id="KW-0472">Membrane</keyword>
<evidence type="ECO:0000256" key="1">
    <source>
        <dbReference type="ARBA" id="ARBA00004651"/>
    </source>
</evidence>
<keyword evidence="9" id="KW-1185">Reference proteome</keyword>
<dbReference type="SMART" id="SM00471">
    <property type="entry name" value="HDc"/>
    <property type="match status" value="1"/>
</dbReference>
<organism evidence="8 9">
    <name type="scientific">Hanamia caeni</name>
    <dbReference type="NCBI Taxonomy" id="2294116"/>
    <lineage>
        <taxon>Bacteria</taxon>
        <taxon>Pseudomonadati</taxon>
        <taxon>Bacteroidota</taxon>
        <taxon>Chitinophagia</taxon>
        <taxon>Chitinophagales</taxon>
        <taxon>Chitinophagaceae</taxon>
        <taxon>Hanamia</taxon>
    </lineage>
</organism>
<evidence type="ECO:0000256" key="2">
    <source>
        <dbReference type="ARBA" id="ARBA00022475"/>
    </source>
</evidence>
<dbReference type="Gene3D" id="1.10.3210.10">
    <property type="entry name" value="Hypothetical protein af1432"/>
    <property type="match status" value="1"/>
</dbReference>
<dbReference type="Proteomes" id="UP000267223">
    <property type="component" value="Unassembled WGS sequence"/>
</dbReference>
<feature type="domain" description="HD/PDEase" evidence="7">
    <location>
        <begin position="28"/>
        <end position="142"/>
    </location>
</feature>
<dbReference type="GO" id="GO:0005886">
    <property type="term" value="C:plasma membrane"/>
    <property type="evidence" value="ECO:0007669"/>
    <property type="project" value="UniProtKB-SubCell"/>
</dbReference>
<dbReference type="CDD" id="cd16380">
    <property type="entry name" value="YitT_C"/>
    <property type="match status" value="1"/>
</dbReference>
<feature type="transmembrane region" description="Helical" evidence="6">
    <location>
        <begin position="355"/>
        <end position="381"/>
    </location>
</feature>
<feature type="transmembrane region" description="Helical" evidence="6">
    <location>
        <begin position="312"/>
        <end position="334"/>
    </location>
</feature>
<dbReference type="InterPro" id="IPR015867">
    <property type="entry name" value="N-reg_PII/ATP_PRibTrfase_C"/>
</dbReference>
<dbReference type="InterPro" id="IPR019264">
    <property type="entry name" value="DUF2179"/>
</dbReference>
<evidence type="ECO:0000313" key="8">
    <source>
        <dbReference type="EMBL" id="RNI39037.1"/>
    </source>
</evidence>
<dbReference type="PANTHER" id="PTHR33545">
    <property type="entry name" value="UPF0750 MEMBRANE PROTEIN YITT-RELATED"/>
    <property type="match status" value="1"/>
</dbReference>
<feature type="transmembrane region" description="Helical" evidence="6">
    <location>
        <begin position="212"/>
        <end position="234"/>
    </location>
</feature>
<dbReference type="RefSeq" id="WP_123119601.1">
    <property type="nucleotide sequence ID" value="NZ_RJJR01000002.1"/>
</dbReference>
<dbReference type="EMBL" id="RJJR01000002">
    <property type="protein sequence ID" value="RNI39037.1"/>
    <property type="molecule type" value="Genomic_DNA"/>
</dbReference>
<dbReference type="InterPro" id="IPR003607">
    <property type="entry name" value="HD/PDEase_dom"/>
</dbReference>
<dbReference type="InterPro" id="IPR003740">
    <property type="entry name" value="YitT"/>
</dbReference>
<evidence type="ECO:0000313" key="9">
    <source>
        <dbReference type="Proteomes" id="UP000267223"/>
    </source>
</evidence>
<keyword evidence="3 6" id="KW-0812">Transmembrane</keyword>
<accession>A0A3M9NNX3</accession>
<sequence length="492" mass="55794">MTQSQQIQFEQVYSFLTQKLEAELPAYLHYHNVQHTKNVILAAEQLAKAEKIQEPELTILKTAALFHDCGFLETYSDHEEISCAMARKWLPQFGYTEKNIDWICELILTTKLPQQPKDKLGKILCDADLYYMGTDSYFVTADKLYKELHEAGIVKNREEWSEEELKFVETHSYFTHTAQSRLAARLKQTADQLRRRLEKNGGSKSFIEISAWLSDAMFIISGVLLVAFSLKGFLIPNHFFDGGVTGISLLISELYHFDISFVIILANLPFIIICIYAINFNYALKTFICILLLGFCLYFFPHYSITSDKLLVSIFGGFFLGAGIGLTMRAGCAIDGIEILALYTWKKTSFTITEIIFAINIIIFGVAAFEFGIQVALYSVLTYFAATRTVDYVVEGLEAYIGVTIISGKSEIIKDRLVNEMGRGITIYKGERGFLPGKFETHSDCDIIFTVITRLEIRKLKNLVSEIDPRSFVFASTIKEASGGIIKRRHVH</sequence>
<feature type="transmembrane region" description="Helical" evidence="6">
    <location>
        <begin position="282"/>
        <end position="300"/>
    </location>
</feature>
<dbReference type="Pfam" id="PF02588">
    <property type="entry name" value="YitT_membrane"/>
    <property type="match status" value="1"/>
</dbReference>
<dbReference type="Pfam" id="PF10035">
    <property type="entry name" value="DUF2179"/>
    <property type="match status" value="1"/>
</dbReference>
<comment type="caution">
    <text evidence="8">The sequence shown here is derived from an EMBL/GenBank/DDBJ whole genome shotgun (WGS) entry which is preliminary data.</text>
</comment>
<dbReference type="SUPFAM" id="SSF109604">
    <property type="entry name" value="HD-domain/PDEase-like"/>
    <property type="match status" value="1"/>
</dbReference>
<dbReference type="InterPro" id="IPR006674">
    <property type="entry name" value="HD_domain"/>
</dbReference>
<gene>
    <name evidence="8" type="ORF">EFY79_05130</name>
</gene>
<evidence type="ECO:0000256" key="3">
    <source>
        <dbReference type="ARBA" id="ARBA00022692"/>
    </source>
</evidence>
<evidence type="ECO:0000256" key="4">
    <source>
        <dbReference type="ARBA" id="ARBA00022989"/>
    </source>
</evidence>
<protein>
    <submittedName>
        <fullName evidence="8">DUF2179 domain-containing protein</fullName>
    </submittedName>
</protein>
<keyword evidence="4 6" id="KW-1133">Transmembrane helix</keyword>
<dbReference type="InterPro" id="IPR051461">
    <property type="entry name" value="UPF0750_membrane"/>
</dbReference>
<dbReference type="PANTHER" id="PTHR33545:SF3">
    <property type="entry name" value="UPF0750 MEMBRANE PROTEIN YQFU"/>
    <property type="match status" value="1"/>
</dbReference>
<evidence type="ECO:0000256" key="6">
    <source>
        <dbReference type="SAM" id="Phobius"/>
    </source>
</evidence>
<reference evidence="8 9" key="1">
    <citation type="submission" date="2018-11" db="EMBL/GenBank/DDBJ databases">
        <title>Draft genome sequence of Ferruginibacter sp. BO-59.</title>
        <authorList>
            <person name="Im W.T."/>
        </authorList>
    </citation>
    <scope>NUCLEOTIDE SEQUENCE [LARGE SCALE GENOMIC DNA]</scope>
    <source>
        <strain evidence="8 9">BO-59</strain>
    </source>
</reference>
<evidence type="ECO:0000259" key="7">
    <source>
        <dbReference type="SMART" id="SM00471"/>
    </source>
</evidence>
<comment type="subcellular location">
    <subcellularLocation>
        <location evidence="1">Cell membrane</location>
        <topology evidence="1">Multi-pass membrane protein</topology>
    </subcellularLocation>
</comment>
<keyword evidence="2" id="KW-1003">Cell membrane</keyword>
<dbReference type="Pfam" id="PF01966">
    <property type="entry name" value="HD"/>
    <property type="match status" value="1"/>
</dbReference>
<proteinExistence type="predicted"/>
<dbReference type="CDD" id="cd00077">
    <property type="entry name" value="HDc"/>
    <property type="match status" value="1"/>
</dbReference>
<dbReference type="Gene3D" id="3.30.70.120">
    <property type="match status" value="1"/>
</dbReference>
<dbReference type="OrthoDB" id="265478at2"/>